<accession>A0A6A6J475</accession>
<keyword evidence="2" id="KW-1185">Reference proteome</keyword>
<protein>
    <submittedName>
        <fullName evidence="1">Uncharacterized protein</fullName>
    </submittedName>
</protein>
<name>A0A6A6J475_9PLEO</name>
<dbReference type="Gene3D" id="1.25.40.20">
    <property type="entry name" value="Ankyrin repeat-containing domain"/>
    <property type="match status" value="1"/>
</dbReference>
<sequence>MNVPQAVFSNAVVTAAASGGTEVVHHLIQQGADVNCEAEFLGTVTTLLVAAIASDALDGLQKAQLLIAHGAEMNAPAMGYSNALQMLLHCKVPYFALVECLLDAGMDTDAPSAPNGAGTSSEMAVQHYRQDEAQREAWKDIILLLRRNGAVFFEGDLDFLLQQTWFLDTLTADC</sequence>
<reference evidence="1" key="1">
    <citation type="journal article" date="2020" name="Stud. Mycol.">
        <title>101 Dothideomycetes genomes: a test case for predicting lifestyles and emergence of pathogens.</title>
        <authorList>
            <person name="Haridas S."/>
            <person name="Albert R."/>
            <person name="Binder M."/>
            <person name="Bloem J."/>
            <person name="Labutti K."/>
            <person name="Salamov A."/>
            <person name="Andreopoulos B."/>
            <person name="Baker S."/>
            <person name="Barry K."/>
            <person name="Bills G."/>
            <person name="Bluhm B."/>
            <person name="Cannon C."/>
            <person name="Castanera R."/>
            <person name="Culley D."/>
            <person name="Daum C."/>
            <person name="Ezra D."/>
            <person name="Gonzalez J."/>
            <person name="Henrissat B."/>
            <person name="Kuo A."/>
            <person name="Liang C."/>
            <person name="Lipzen A."/>
            <person name="Lutzoni F."/>
            <person name="Magnuson J."/>
            <person name="Mondo S."/>
            <person name="Nolan M."/>
            <person name="Ohm R."/>
            <person name="Pangilinan J."/>
            <person name="Park H.-J."/>
            <person name="Ramirez L."/>
            <person name="Alfaro M."/>
            <person name="Sun H."/>
            <person name="Tritt A."/>
            <person name="Yoshinaga Y."/>
            <person name="Zwiers L.-H."/>
            <person name="Turgeon B."/>
            <person name="Goodwin S."/>
            <person name="Spatafora J."/>
            <person name="Crous P."/>
            <person name="Grigoriev I."/>
        </authorList>
    </citation>
    <scope>NUCLEOTIDE SEQUENCE</scope>
    <source>
        <strain evidence="1">CBS 122368</strain>
    </source>
</reference>
<dbReference type="EMBL" id="ML987189">
    <property type="protein sequence ID" value="KAF2257446.1"/>
    <property type="molecule type" value="Genomic_DNA"/>
</dbReference>
<dbReference type="OrthoDB" id="539213at2759"/>
<evidence type="ECO:0000313" key="2">
    <source>
        <dbReference type="Proteomes" id="UP000800094"/>
    </source>
</evidence>
<organism evidence="1 2">
    <name type="scientific">Trematosphaeria pertusa</name>
    <dbReference type="NCBI Taxonomy" id="390896"/>
    <lineage>
        <taxon>Eukaryota</taxon>
        <taxon>Fungi</taxon>
        <taxon>Dikarya</taxon>
        <taxon>Ascomycota</taxon>
        <taxon>Pezizomycotina</taxon>
        <taxon>Dothideomycetes</taxon>
        <taxon>Pleosporomycetidae</taxon>
        <taxon>Pleosporales</taxon>
        <taxon>Massarineae</taxon>
        <taxon>Trematosphaeriaceae</taxon>
        <taxon>Trematosphaeria</taxon>
    </lineage>
</organism>
<dbReference type="SUPFAM" id="SSF48403">
    <property type="entry name" value="Ankyrin repeat"/>
    <property type="match status" value="1"/>
</dbReference>
<dbReference type="InterPro" id="IPR036770">
    <property type="entry name" value="Ankyrin_rpt-contain_sf"/>
</dbReference>
<gene>
    <name evidence="1" type="ORF">BU26DRAFT_514128</name>
</gene>
<dbReference type="RefSeq" id="XP_033692450.1">
    <property type="nucleotide sequence ID" value="XM_033827767.1"/>
</dbReference>
<dbReference type="GeneID" id="54581097"/>
<evidence type="ECO:0000313" key="1">
    <source>
        <dbReference type="EMBL" id="KAF2257446.1"/>
    </source>
</evidence>
<proteinExistence type="predicted"/>
<feature type="non-terminal residue" evidence="1">
    <location>
        <position position="174"/>
    </location>
</feature>
<dbReference type="AlphaFoldDB" id="A0A6A6J475"/>
<dbReference type="Proteomes" id="UP000800094">
    <property type="component" value="Unassembled WGS sequence"/>
</dbReference>